<sequence>MFCNDDFAIYLNPEGAHAVKIPELLPLEGGQIIFSSFEETRLTPTFSLQYPNSHSFTGGFGSGNIVFPAVYQPDRPLLFLVWEIVTDEMIHGYWYQFDVNRSNPQESTLKMVGSFRLPTLHLSAHNIHVYHGGYHPCGDRAAILWVHQSDDELDSLLFSFSSPTTIGPSPFSESSSGTRSESTSLSPSNDNTDSGPGPEVAATETSTLQLVHIMDGPVDRIEPRFCPTAGQLAILWTSGGAGELDSEEPHQRIQLYNFDS</sequence>
<reference evidence="2 3" key="1">
    <citation type="submission" date="2019-01" db="EMBL/GenBank/DDBJ databases">
        <title>Draft genome sequence of Psathyrella aberdarensis IHI B618.</title>
        <authorList>
            <person name="Buettner E."/>
            <person name="Kellner H."/>
        </authorList>
    </citation>
    <scope>NUCLEOTIDE SEQUENCE [LARGE SCALE GENOMIC DNA]</scope>
    <source>
        <strain evidence="2 3">IHI B618</strain>
    </source>
</reference>
<evidence type="ECO:0000313" key="3">
    <source>
        <dbReference type="Proteomes" id="UP000290288"/>
    </source>
</evidence>
<proteinExistence type="predicted"/>
<gene>
    <name evidence="2" type="ORF">EST38_g3988</name>
</gene>
<feature type="compositionally biased region" description="Low complexity" evidence="1">
    <location>
        <begin position="167"/>
        <end position="188"/>
    </location>
</feature>
<protein>
    <submittedName>
        <fullName evidence="2">Uncharacterized protein</fullName>
    </submittedName>
</protein>
<accession>A0A4Q2DRM6</accession>
<dbReference type="Proteomes" id="UP000290288">
    <property type="component" value="Unassembled WGS sequence"/>
</dbReference>
<comment type="caution">
    <text evidence="2">The sequence shown here is derived from an EMBL/GenBank/DDBJ whole genome shotgun (WGS) entry which is preliminary data.</text>
</comment>
<dbReference type="AlphaFoldDB" id="A0A4Q2DRM6"/>
<organism evidence="2 3">
    <name type="scientific">Candolleomyces aberdarensis</name>
    <dbReference type="NCBI Taxonomy" id="2316362"/>
    <lineage>
        <taxon>Eukaryota</taxon>
        <taxon>Fungi</taxon>
        <taxon>Dikarya</taxon>
        <taxon>Basidiomycota</taxon>
        <taxon>Agaricomycotina</taxon>
        <taxon>Agaricomycetes</taxon>
        <taxon>Agaricomycetidae</taxon>
        <taxon>Agaricales</taxon>
        <taxon>Agaricineae</taxon>
        <taxon>Psathyrellaceae</taxon>
        <taxon>Candolleomyces</taxon>
    </lineage>
</organism>
<evidence type="ECO:0000313" key="2">
    <source>
        <dbReference type="EMBL" id="RXW21862.1"/>
    </source>
</evidence>
<feature type="region of interest" description="Disordered" evidence="1">
    <location>
        <begin position="167"/>
        <end position="201"/>
    </location>
</feature>
<keyword evidence="3" id="KW-1185">Reference proteome</keyword>
<dbReference type="OrthoDB" id="10496287at2759"/>
<name>A0A4Q2DRM6_9AGAR</name>
<dbReference type="EMBL" id="SDEE01000092">
    <property type="protein sequence ID" value="RXW21862.1"/>
    <property type="molecule type" value="Genomic_DNA"/>
</dbReference>
<evidence type="ECO:0000256" key="1">
    <source>
        <dbReference type="SAM" id="MobiDB-lite"/>
    </source>
</evidence>